<comment type="caution">
    <text evidence="3">The sequence shown here is derived from an EMBL/GenBank/DDBJ whole genome shotgun (WGS) entry which is preliminary data.</text>
</comment>
<accession>A0A832J695</accession>
<name>A0A832J695_9GAMM</name>
<dbReference type="Proteomes" id="UP000885832">
    <property type="component" value="Unassembled WGS sequence"/>
</dbReference>
<evidence type="ECO:0000256" key="1">
    <source>
        <dbReference type="ARBA" id="ARBA00022679"/>
    </source>
</evidence>
<dbReference type="Pfam" id="PF01128">
    <property type="entry name" value="IspD"/>
    <property type="match status" value="1"/>
</dbReference>
<keyword evidence="1 3" id="KW-0808">Transferase</keyword>
<dbReference type="EC" id="2.7.7.60" evidence="3"/>
<protein>
    <submittedName>
        <fullName evidence="3">2-C-methyl-D-erythritol 4-phosphate cytidylyltransferase</fullName>
        <ecNumber evidence="3">2.7.7.60</ecNumber>
    </submittedName>
</protein>
<evidence type="ECO:0000256" key="2">
    <source>
        <dbReference type="ARBA" id="ARBA00022695"/>
    </source>
</evidence>
<reference evidence="3" key="1">
    <citation type="journal article" date="2020" name="mSystems">
        <title>Genome- and Community-Level Interaction Insights into Carbon Utilization and Element Cycling Functions of Hydrothermarchaeota in Hydrothermal Sediment.</title>
        <authorList>
            <person name="Zhou Z."/>
            <person name="Liu Y."/>
            <person name="Xu W."/>
            <person name="Pan J."/>
            <person name="Luo Z.H."/>
            <person name="Li M."/>
        </authorList>
    </citation>
    <scope>NUCLEOTIDE SEQUENCE [LARGE SCALE GENOMIC DNA]</scope>
    <source>
        <strain evidence="3">HyVt-505</strain>
    </source>
</reference>
<proteinExistence type="predicted"/>
<dbReference type="EMBL" id="DRNF01000429">
    <property type="protein sequence ID" value="HHJ81328.1"/>
    <property type="molecule type" value="Genomic_DNA"/>
</dbReference>
<dbReference type="InterPro" id="IPR029044">
    <property type="entry name" value="Nucleotide-diphossugar_trans"/>
</dbReference>
<keyword evidence="2 3" id="KW-0548">Nucleotidyltransferase</keyword>
<sequence>MNSPNRYWSVVPAAGVGSRMAAAIPKQYLTLHGKTVIEHTLSRLC</sequence>
<evidence type="ECO:0000313" key="3">
    <source>
        <dbReference type="EMBL" id="HHJ81328.1"/>
    </source>
</evidence>
<gene>
    <name evidence="3" type="primary">ispD</name>
    <name evidence="3" type="ORF">ENJ65_06805</name>
</gene>
<feature type="non-terminal residue" evidence="3">
    <location>
        <position position="45"/>
    </location>
</feature>
<dbReference type="GO" id="GO:0050518">
    <property type="term" value="F:2-C-methyl-D-erythritol 4-phosphate cytidylyltransferase activity"/>
    <property type="evidence" value="ECO:0007669"/>
    <property type="project" value="UniProtKB-EC"/>
</dbReference>
<dbReference type="AlphaFoldDB" id="A0A832J695"/>
<organism evidence="3">
    <name type="scientific">Candidatus Tenderia electrophaga</name>
    <dbReference type="NCBI Taxonomy" id="1748243"/>
    <lineage>
        <taxon>Bacteria</taxon>
        <taxon>Pseudomonadati</taxon>
        <taxon>Pseudomonadota</taxon>
        <taxon>Gammaproteobacteria</taxon>
        <taxon>Candidatus Tenderiales</taxon>
        <taxon>Candidatus Tenderiaceae</taxon>
        <taxon>Candidatus Tenderia</taxon>
    </lineage>
</organism>
<dbReference type="SUPFAM" id="SSF53448">
    <property type="entry name" value="Nucleotide-diphospho-sugar transferases"/>
    <property type="match status" value="1"/>
</dbReference>
<dbReference type="InterPro" id="IPR034683">
    <property type="entry name" value="IspD/TarI"/>
</dbReference>
<dbReference type="Gene3D" id="3.90.550.10">
    <property type="entry name" value="Spore Coat Polysaccharide Biosynthesis Protein SpsA, Chain A"/>
    <property type="match status" value="1"/>
</dbReference>